<dbReference type="Pfam" id="PF13414">
    <property type="entry name" value="TPR_11"/>
    <property type="match status" value="1"/>
</dbReference>
<reference evidence="5 6" key="1">
    <citation type="submission" date="2023-07" db="EMBL/GenBank/DDBJ databases">
        <title>Genomic Encyclopedia of Type Strains, Phase IV (KMG-IV): sequencing the most valuable type-strain genomes for metagenomic binning, comparative biology and taxonomic classification.</title>
        <authorList>
            <person name="Goeker M."/>
        </authorList>
    </citation>
    <scope>NUCLEOTIDE SEQUENCE [LARGE SCALE GENOMIC DNA]</scope>
    <source>
        <strain evidence="5 6">DSM 23494</strain>
    </source>
</reference>
<dbReference type="RefSeq" id="WP_307477307.1">
    <property type="nucleotide sequence ID" value="NZ_JAUSUB010000019.1"/>
</dbReference>
<dbReference type="InterPro" id="IPR011990">
    <property type="entry name" value="TPR-like_helical_dom_sf"/>
</dbReference>
<dbReference type="Pfam" id="PF00515">
    <property type="entry name" value="TPR_1"/>
    <property type="match status" value="1"/>
</dbReference>
<evidence type="ECO:0000256" key="2">
    <source>
        <dbReference type="ARBA" id="ARBA00022803"/>
    </source>
</evidence>
<name>A0ABU0AL44_9BACI</name>
<dbReference type="PANTHER" id="PTHR44943">
    <property type="entry name" value="CELLULOSE SYNTHASE OPERON PROTEIN C"/>
    <property type="match status" value="1"/>
</dbReference>
<dbReference type="Gene3D" id="3.90.70.10">
    <property type="entry name" value="Cysteine proteinases"/>
    <property type="match status" value="1"/>
</dbReference>
<evidence type="ECO:0000256" key="1">
    <source>
        <dbReference type="ARBA" id="ARBA00022737"/>
    </source>
</evidence>
<feature type="repeat" description="TPR" evidence="3">
    <location>
        <begin position="560"/>
        <end position="593"/>
    </location>
</feature>
<dbReference type="InterPro" id="IPR019734">
    <property type="entry name" value="TPR_rpt"/>
</dbReference>
<organism evidence="5 6">
    <name type="scientific">Cytobacillus purgationiresistens</name>
    <dbReference type="NCBI Taxonomy" id="863449"/>
    <lineage>
        <taxon>Bacteria</taxon>
        <taxon>Bacillati</taxon>
        <taxon>Bacillota</taxon>
        <taxon>Bacilli</taxon>
        <taxon>Bacillales</taxon>
        <taxon>Bacillaceae</taxon>
        <taxon>Cytobacillus</taxon>
    </lineage>
</organism>
<dbReference type="Gene3D" id="1.25.40.10">
    <property type="entry name" value="Tetratricopeptide repeat domain"/>
    <property type="match status" value="5"/>
</dbReference>
<evidence type="ECO:0000259" key="4">
    <source>
        <dbReference type="Pfam" id="PF13529"/>
    </source>
</evidence>
<feature type="repeat" description="TPR" evidence="3">
    <location>
        <begin position="1278"/>
        <end position="1311"/>
    </location>
</feature>
<feature type="repeat" description="TPR" evidence="3">
    <location>
        <begin position="906"/>
        <end position="939"/>
    </location>
</feature>
<evidence type="ECO:0000313" key="5">
    <source>
        <dbReference type="EMBL" id="MDQ0271988.1"/>
    </source>
</evidence>
<keyword evidence="1" id="KW-0677">Repeat</keyword>
<dbReference type="Pfam" id="PF13181">
    <property type="entry name" value="TPR_8"/>
    <property type="match status" value="1"/>
</dbReference>
<feature type="repeat" description="TPR" evidence="3">
    <location>
        <begin position="729"/>
        <end position="762"/>
    </location>
</feature>
<dbReference type="InterPro" id="IPR039564">
    <property type="entry name" value="Peptidase_C39-like"/>
</dbReference>
<accession>A0ABU0AL44</accession>
<keyword evidence="2 3" id="KW-0802">TPR repeat</keyword>
<dbReference type="Proteomes" id="UP001238088">
    <property type="component" value="Unassembled WGS sequence"/>
</dbReference>
<feature type="repeat" description="TPR" evidence="3">
    <location>
        <begin position="1005"/>
        <end position="1038"/>
    </location>
</feature>
<comment type="caution">
    <text evidence="5">The sequence shown here is derived from an EMBL/GenBank/DDBJ whole genome shotgun (WGS) entry which is preliminary data.</text>
</comment>
<gene>
    <name evidence="5" type="ORF">J2S17_003880</name>
</gene>
<keyword evidence="6" id="KW-1185">Reference proteome</keyword>
<dbReference type="InterPro" id="IPR051685">
    <property type="entry name" value="Ycf3/AcsC/BcsC/TPR_MFPF"/>
</dbReference>
<dbReference type="EMBL" id="JAUSUB010000019">
    <property type="protein sequence ID" value="MDQ0271988.1"/>
    <property type="molecule type" value="Genomic_DNA"/>
</dbReference>
<protein>
    <submittedName>
        <fullName evidence="5">Tetratricopeptide (TPR) repeat protein</fullName>
    </submittedName>
</protein>
<dbReference type="SMART" id="SM00028">
    <property type="entry name" value="TPR"/>
    <property type="match status" value="12"/>
</dbReference>
<evidence type="ECO:0000256" key="3">
    <source>
        <dbReference type="PROSITE-ProRule" id="PRU00339"/>
    </source>
</evidence>
<dbReference type="SUPFAM" id="SSF48452">
    <property type="entry name" value="TPR-like"/>
    <property type="match status" value="5"/>
</dbReference>
<feature type="domain" description="Peptidase C39-like" evidence="4">
    <location>
        <begin position="307"/>
        <end position="416"/>
    </location>
</feature>
<dbReference type="Pfam" id="PF14559">
    <property type="entry name" value="TPR_19"/>
    <property type="match status" value="1"/>
</dbReference>
<sequence length="1398" mass="161715">MKRISELKQLVNGNQYEQALQIVADELSKMKSMKLSELKQVLQGIQAIEDFHMLIKLLDRGLMYKHSSFLARYAHMRFHSLQTMIWYSEELIERAKPIEALEEISACMREEINEETNKELVVKAMICEIHCLIELRRFNEVREKIAALFNIEKHPALDKLAYIYMQMEEKSKAEELLKKGIENDEYGAHCYWILSDYYASAANYSQAVHVINEGLVRFPSMPGLILAKVKRLSELEKWDEMLVLIDQLNEMLPYHHFHDYFLHLHSVSLYRTEKLSELKTLTVEQKLRDTPFSFETFNIDKNEKSLEISPIIQESNYCVPASVEMISAFYGERKVQKDVAHHIFDVTGSKLSTTVSYLESQGYHCQYFIGNHDVYSTLLEKGIPILLSVDMENYSHVQILKGYDDRFSIYHIQDPNLFETLYVGYDEFDRKQKHTAFMSIAIVPEEKSAILDLLDKEEDQYFRELHRITDGLDNGEERFGELYQYLKKNLEFPYTPIYVMNSIFDHSESPFIHQCIEIIMEKYQEEDYYTLHAAESYLRLEIIEKASELLQSVRKKTYSPYYHFLKGQIELHQNQYMEAVSSFKLALELDSDQMQLWSYIAISYCFAKDIPKARKLSDLAMNLYGHDRFTRFNHALILSEQGKNLEANTIYDLLIKENSRDGQAWFERARIDHTLNKLKRAERGFKIAVSLEPDFQEGYIALADLYMDQLRMEEAVKILVLGIEQCEDCQLYFRLGNILLEQEEWSKAEELYTHCLDKFPQEALSFIGYASVLSSVQGKDAAISFIRGHRSDFEGDAEYFIYGGKLIGETGKSLEEEHLIREGLDYIESCIPSIKYDIDDALEIYTELVIDSPFVKESRKFLLDLTTSERLGNEFHCYTGLLFDVDGLYVEALALYKQAITIVETSFPYYQMGETYFKMKQYQLAAKAYHQSLHIDPTLAGSYSGLAQIAAIKGDQAEEINMMKQLLEHSPLGVNMEYFFSILSEKEVHDCLHHLQEREGKVDPAWLLESMAKGFIELGDLSRAERHLHEALAIMPDHPHIQLSQFKLEFKLKRWTEAKKTLLHILEENPENEEIYDGLINLIDQTGKWMQLSDTIDKLAKRTEEKSEVYLQAAKALDSYFDEMDKSEEQVGFHLGKIFGKLKEKSKQAIISGTIVRFYEKAVKLDPDNMEAASRLASFYENAGLFDEAEKVLAKAYAHAGHAEISLQLGQLYLTKGEMTGDEADLLQSIKQMNSFEDNSRNTVEALIIKGNAYNELGEVKKAEKCYKTVIKKVSSNIEAHYRLGNLLNGSERHEEAIQVLKVAIDIFPEDIGLSIEIGVAYNHAGKPELALNVFEDLIAHDEQIIAAYYFKACSLALLKRDNEANKLLQYVFKNDEEGIFEELAETDVAIQEMYARM</sequence>
<dbReference type="Pfam" id="PF13529">
    <property type="entry name" value="Peptidase_C39_2"/>
    <property type="match status" value="1"/>
</dbReference>
<evidence type="ECO:0000313" key="6">
    <source>
        <dbReference type="Proteomes" id="UP001238088"/>
    </source>
</evidence>
<dbReference type="Pfam" id="PF13432">
    <property type="entry name" value="TPR_16"/>
    <property type="match status" value="1"/>
</dbReference>
<dbReference type="PANTHER" id="PTHR44943:SF8">
    <property type="entry name" value="TPR REPEAT-CONTAINING PROTEIN MJ0263"/>
    <property type="match status" value="1"/>
</dbReference>
<proteinExistence type="predicted"/>
<dbReference type="PROSITE" id="PS50005">
    <property type="entry name" value="TPR"/>
    <property type="match status" value="5"/>
</dbReference>